<dbReference type="PANTHER" id="PTHR38116">
    <property type="entry name" value="CHROMOSOME 7, WHOLE GENOME SHOTGUN SEQUENCE"/>
    <property type="match status" value="1"/>
</dbReference>
<dbReference type="Pfam" id="PF11905">
    <property type="entry name" value="DUF3425"/>
    <property type="match status" value="1"/>
</dbReference>
<proteinExistence type="predicted"/>
<evidence type="ECO:0000313" key="1">
    <source>
        <dbReference type="EMBL" id="OGE56280.1"/>
    </source>
</evidence>
<dbReference type="STRING" id="1835702.A0A1F5LTC7"/>
<organism evidence="1 2">
    <name type="scientific">Penicillium arizonense</name>
    <dbReference type="NCBI Taxonomy" id="1835702"/>
    <lineage>
        <taxon>Eukaryota</taxon>
        <taxon>Fungi</taxon>
        <taxon>Dikarya</taxon>
        <taxon>Ascomycota</taxon>
        <taxon>Pezizomycotina</taxon>
        <taxon>Eurotiomycetes</taxon>
        <taxon>Eurotiomycetidae</taxon>
        <taxon>Eurotiales</taxon>
        <taxon>Aspergillaceae</taxon>
        <taxon>Penicillium</taxon>
    </lineage>
</organism>
<dbReference type="Proteomes" id="UP000177622">
    <property type="component" value="Unassembled WGS sequence"/>
</dbReference>
<evidence type="ECO:0008006" key="3">
    <source>
        <dbReference type="Google" id="ProtNLM"/>
    </source>
</evidence>
<gene>
    <name evidence="1" type="ORF">PENARI_c003G10702</name>
</gene>
<dbReference type="EMBL" id="LXJU01000003">
    <property type="protein sequence ID" value="OGE56280.1"/>
    <property type="molecule type" value="Genomic_DNA"/>
</dbReference>
<reference evidence="1 2" key="1">
    <citation type="journal article" date="2016" name="Sci. Rep.">
        <title>Penicillium arizonense, a new, genome sequenced fungal species, reveals a high chemical diversity in secreted metabolites.</title>
        <authorList>
            <person name="Grijseels S."/>
            <person name="Nielsen J.C."/>
            <person name="Randelovic M."/>
            <person name="Nielsen J."/>
            <person name="Nielsen K.F."/>
            <person name="Workman M."/>
            <person name="Frisvad J.C."/>
        </authorList>
    </citation>
    <scope>NUCLEOTIDE SEQUENCE [LARGE SCALE GENOMIC DNA]</scope>
    <source>
        <strain evidence="1 2">CBS 141311</strain>
    </source>
</reference>
<comment type="caution">
    <text evidence="1">The sequence shown here is derived from an EMBL/GenBank/DDBJ whole genome shotgun (WGS) entry which is preliminary data.</text>
</comment>
<keyword evidence="2" id="KW-1185">Reference proteome</keyword>
<dbReference type="OrthoDB" id="2245989at2759"/>
<accession>A0A1F5LTC7</accession>
<dbReference type="CDD" id="cd14688">
    <property type="entry name" value="bZIP_YAP"/>
    <property type="match status" value="1"/>
</dbReference>
<dbReference type="RefSeq" id="XP_022491708.1">
    <property type="nucleotide sequence ID" value="XM_022628747.1"/>
</dbReference>
<evidence type="ECO:0000313" key="2">
    <source>
        <dbReference type="Proteomes" id="UP000177622"/>
    </source>
</evidence>
<dbReference type="AlphaFoldDB" id="A0A1F5LTC7"/>
<name>A0A1F5LTC7_PENAI</name>
<sequence>MAVKLCLPPLYLPKIYGRTLLNSELLPSTSYFILTPTYPCNRPAEMSSLNSEAPEITTDIPESLDPAARRRIQNRLNQRASRKRRAAQFKKQGDTDLKWVIYTDHANTSKNNSPPVELDNDQPSHELIGPATTHIKHQEQKPFSGFDLAKRYKQLNDIRRRALQSLAQKSISPSATLCVSQYNILRAMFANAKIMGLTMELLNEDIASQFNIVGQPTFHLPASLVPSKSQKEIVHHPWVDIIPILSLREALLIREDLCEEDEFCGDLYGVCASTSEVGLRIWGEAWDPSAYEASEYLLRKWSWMVEECPDIVRSTNYWRRKRGEKALVL</sequence>
<protein>
    <recommendedName>
        <fullName evidence="3">BZIP domain-containing protein</fullName>
    </recommendedName>
</protein>
<dbReference type="GeneID" id="34573481"/>
<dbReference type="InterPro" id="IPR021833">
    <property type="entry name" value="DUF3425"/>
</dbReference>
<dbReference type="PANTHER" id="PTHR38116:SF1">
    <property type="entry name" value="BZIP DOMAIN-CONTAINING PROTEIN"/>
    <property type="match status" value="1"/>
</dbReference>